<dbReference type="AlphaFoldDB" id="A0AA40BKG3"/>
<feature type="compositionally biased region" description="Pro residues" evidence="1">
    <location>
        <begin position="47"/>
        <end position="64"/>
    </location>
</feature>
<feature type="non-terminal residue" evidence="2">
    <location>
        <position position="1"/>
    </location>
</feature>
<reference evidence="2" key="1">
    <citation type="submission" date="2023-06" db="EMBL/GenBank/DDBJ databases">
        <title>Genome-scale phylogeny and comparative genomics of the fungal order Sordariales.</title>
        <authorList>
            <consortium name="Lawrence Berkeley National Laboratory"/>
            <person name="Hensen N."/>
            <person name="Bonometti L."/>
            <person name="Westerberg I."/>
            <person name="Brannstrom I.O."/>
            <person name="Guillou S."/>
            <person name="Cros-Aarteil S."/>
            <person name="Calhoun S."/>
            <person name="Haridas S."/>
            <person name="Kuo A."/>
            <person name="Mondo S."/>
            <person name="Pangilinan J."/>
            <person name="Riley R."/>
            <person name="Labutti K."/>
            <person name="Andreopoulos B."/>
            <person name="Lipzen A."/>
            <person name="Chen C."/>
            <person name="Yanf M."/>
            <person name="Daum C."/>
            <person name="Ng V."/>
            <person name="Clum A."/>
            <person name="Steindorff A."/>
            <person name="Ohm R."/>
            <person name="Martin F."/>
            <person name="Silar P."/>
            <person name="Natvig D."/>
            <person name="Lalanne C."/>
            <person name="Gautier V."/>
            <person name="Ament-Velasquez S.L."/>
            <person name="Kruys A."/>
            <person name="Hutchinson M.I."/>
            <person name="Powell A.J."/>
            <person name="Barry K."/>
            <person name="Miller A.N."/>
            <person name="Grigoriev I.V."/>
            <person name="Debuchy R."/>
            <person name="Gladieux P."/>
            <person name="Thoren M.H."/>
            <person name="Johannesson H."/>
        </authorList>
    </citation>
    <scope>NUCLEOTIDE SEQUENCE</scope>
    <source>
        <strain evidence="2">CBS 540.89</strain>
    </source>
</reference>
<feature type="non-terminal residue" evidence="2">
    <location>
        <position position="81"/>
    </location>
</feature>
<evidence type="ECO:0000313" key="2">
    <source>
        <dbReference type="EMBL" id="KAK0735773.1"/>
    </source>
</evidence>
<sequence length="81" mass="9325">PLSHSQQTSEDRQAISRTFLRARFFTAARFPQQQQRRLLHQPHQIPLTPPPSPPPPSPPPPPPLRRQQQRPSLTTKPILFP</sequence>
<keyword evidence="3" id="KW-1185">Reference proteome</keyword>
<organism evidence="2 3">
    <name type="scientific">Apiosordaria backusii</name>
    <dbReference type="NCBI Taxonomy" id="314023"/>
    <lineage>
        <taxon>Eukaryota</taxon>
        <taxon>Fungi</taxon>
        <taxon>Dikarya</taxon>
        <taxon>Ascomycota</taxon>
        <taxon>Pezizomycotina</taxon>
        <taxon>Sordariomycetes</taxon>
        <taxon>Sordariomycetidae</taxon>
        <taxon>Sordariales</taxon>
        <taxon>Lasiosphaeriaceae</taxon>
        <taxon>Apiosordaria</taxon>
    </lineage>
</organism>
<dbReference type="Proteomes" id="UP001172159">
    <property type="component" value="Unassembled WGS sequence"/>
</dbReference>
<comment type="caution">
    <text evidence="2">The sequence shown here is derived from an EMBL/GenBank/DDBJ whole genome shotgun (WGS) entry which is preliminary data.</text>
</comment>
<feature type="compositionally biased region" description="Low complexity" evidence="1">
    <location>
        <begin position="65"/>
        <end position="75"/>
    </location>
</feature>
<accession>A0AA40BKG3</accession>
<dbReference type="EMBL" id="JAUKTV010000007">
    <property type="protein sequence ID" value="KAK0735773.1"/>
    <property type="molecule type" value="Genomic_DNA"/>
</dbReference>
<name>A0AA40BKG3_9PEZI</name>
<feature type="region of interest" description="Disordered" evidence="1">
    <location>
        <begin position="31"/>
        <end position="81"/>
    </location>
</feature>
<evidence type="ECO:0000313" key="3">
    <source>
        <dbReference type="Proteomes" id="UP001172159"/>
    </source>
</evidence>
<proteinExistence type="predicted"/>
<protein>
    <submittedName>
        <fullName evidence="2">Uncharacterized protein</fullName>
    </submittedName>
</protein>
<feature type="compositionally biased region" description="Low complexity" evidence="1">
    <location>
        <begin position="31"/>
        <end position="46"/>
    </location>
</feature>
<gene>
    <name evidence="2" type="ORF">B0T21DRAFT_393739</name>
</gene>
<evidence type="ECO:0000256" key="1">
    <source>
        <dbReference type="SAM" id="MobiDB-lite"/>
    </source>
</evidence>